<dbReference type="SUPFAM" id="SSF52161">
    <property type="entry name" value="Ribosomal protein L13"/>
    <property type="match status" value="1"/>
</dbReference>
<reference evidence="7 8" key="1">
    <citation type="submission" date="2022-11" db="EMBL/GenBank/DDBJ databases">
        <title>Deinococcus ZS9-10, Low Temperature and Draught-tolerating, UV-resistant Bacteria from Continental Antarctica.</title>
        <authorList>
            <person name="Cheng L."/>
        </authorList>
    </citation>
    <scope>NUCLEOTIDE SEQUENCE [LARGE SCALE GENOMIC DNA]</scope>
    <source>
        <strain evidence="7 8">ZS9-10</strain>
    </source>
</reference>
<dbReference type="InterPro" id="IPR036899">
    <property type="entry name" value="Ribosomal_uL13_sf"/>
</dbReference>
<dbReference type="Pfam" id="PF00572">
    <property type="entry name" value="Ribosomal_L13"/>
    <property type="match status" value="1"/>
</dbReference>
<evidence type="ECO:0000256" key="2">
    <source>
        <dbReference type="ARBA" id="ARBA00022980"/>
    </source>
</evidence>
<dbReference type="CDD" id="cd00392">
    <property type="entry name" value="Ribosomal_L13"/>
    <property type="match status" value="1"/>
</dbReference>
<name>A0ABU4DP31_9DEIO</name>
<protein>
    <recommendedName>
        <fullName evidence="4">Large ribosomal subunit protein uL13</fullName>
    </recommendedName>
</protein>
<gene>
    <name evidence="4 6 7" type="primary">rplM</name>
    <name evidence="7" type="ORF">ORD21_06250</name>
</gene>
<proteinExistence type="inferred from homology"/>
<evidence type="ECO:0000256" key="3">
    <source>
        <dbReference type="ARBA" id="ARBA00023274"/>
    </source>
</evidence>
<dbReference type="PROSITE" id="PS00783">
    <property type="entry name" value="RIBOSOMAL_L13"/>
    <property type="match status" value="1"/>
</dbReference>
<comment type="subunit">
    <text evidence="4">Part of the 50S ribosomal subunit.</text>
</comment>
<dbReference type="Gene3D" id="3.90.1180.10">
    <property type="entry name" value="Ribosomal protein L13"/>
    <property type="match status" value="1"/>
</dbReference>
<organism evidence="7 8">
    <name type="scientific">Deinococcus arenicola</name>
    <dbReference type="NCBI Taxonomy" id="2994950"/>
    <lineage>
        <taxon>Bacteria</taxon>
        <taxon>Thermotogati</taxon>
        <taxon>Deinococcota</taxon>
        <taxon>Deinococci</taxon>
        <taxon>Deinococcales</taxon>
        <taxon>Deinococcaceae</taxon>
        <taxon>Deinococcus</taxon>
    </lineage>
</organism>
<dbReference type="InterPro" id="IPR023563">
    <property type="entry name" value="Ribosomal_uL13_CS"/>
</dbReference>
<dbReference type="InterPro" id="IPR005823">
    <property type="entry name" value="Ribosomal_uL13_bac-type"/>
</dbReference>
<dbReference type="Proteomes" id="UP001276150">
    <property type="component" value="Unassembled WGS sequence"/>
</dbReference>
<evidence type="ECO:0000256" key="6">
    <source>
        <dbReference type="RuleBase" id="RU003878"/>
    </source>
</evidence>
<comment type="similarity">
    <text evidence="1 4 5">Belongs to the universal ribosomal protein uL13 family.</text>
</comment>
<dbReference type="NCBIfam" id="TIGR01066">
    <property type="entry name" value="rplM_bact"/>
    <property type="match status" value="1"/>
</dbReference>
<dbReference type="PANTHER" id="PTHR11545">
    <property type="entry name" value="RIBOSOMAL PROTEIN L13"/>
    <property type="match status" value="1"/>
</dbReference>
<evidence type="ECO:0000256" key="1">
    <source>
        <dbReference type="ARBA" id="ARBA00006227"/>
    </source>
</evidence>
<keyword evidence="2 4" id="KW-0689">Ribosomal protein</keyword>
<dbReference type="GO" id="GO:0005840">
    <property type="term" value="C:ribosome"/>
    <property type="evidence" value="ECO:0007669"/>
    <property type="project" value="UniProtKB-KW"/>
</dbReference>
<accession>A0ABU4DP31</accession>
<comment type="function">
    <text evidence="4 6">This protein is one of the early assembly proteins of the 50S ribosomal subunit, although it is not seen to bind rRNA by itself. It is important during the early stages of 50S assembly.</text>
</comment>
<dbReference type="PANTHER" id="PTHR11545:SF2">
    <property type="entry name" value="LARGE RIBOSOMAL SUBUNIT PROTEIN UL13M"/>
    <property type="match status" value="1"/>
</dbReference>
<keyword evidence="8" id="KW-1185">Reference proteome</keyword>
<comment type="caution">
    <text evidence="7">The sequence shown here is derived from an EMBL/GenBank/DDBJ whole genome shotgun (WGS) entry which is preliminary data.</text>
</comment>
<dbReference type="EMBL" id="JAPMIV010000008">
    <property type="protein sequence ID" value="MDV6374192.1"/>
    <property type="molecule type" value="Genomic_DNA"/>
</dbReference>
<dbReference type="PIRSF" id="PIRSF002181">
    <property type="entry name" value="Ribosomal_L13"/>
    <property type="match status" value="1"/>
</dbReference>
<dbReference type="InterPro" id="IPR005822">
    <property type="entry name" value="Ribosomal_uL13"/>
</dbReference>
<dbReference type="HAMAP" id="MF_01366">
    <property type="entry name" value="Ribosomal_uL13"/>
    <property type="match status" value="1"/>
</dbReference>
<sequence length="156" mass="17358">MKTFVPKNDEQNWIVVDATDIPLGRLATVVASRIRGKHRPDFTPNMIQGDFVIVVNASKIAFTGGKLDGKVYTRYSGYQGGLKKLTARESMAKHPDRVIEHAVFGMLPKGRQGRDMHNRLKVYAGERHPHVAQNPQPLAITNTARTKAAQSNNEVK</sequence>
<dbReference type="RefSeq" id="WP_317639511.1">
    <property type="nucleotide sequence ID" value="NZ_JAPMIV010000008.1"/>
</dbReference>
<evidence type="ECO:0000313" key="7">
    <source>
        <dbReference type="EMBL" id="MDV6374192.1"/>
    </source>
</evidence>
<keyword evidence="3 4" id="KW-0687">Ribonucleoprotein</keyword>
<evidence type="ECO:0000256" key="5">
    <source>
        <dbReference type="RuleBase" id="RU003877"/>
    </source>
</evidence>
<evidence type="ECO:0000313" key="8">
    <source>
        <dbReference type="Proteomes" id="UP001276150"/>
    </source>
</evidence>
<evidence type="ECO:0000256" key="4">
    <source>
        <dbReference type="HAMAP-Rule" id="MF_01366"/>
    </source>
</evidence>